<evidence type="ECO:0000313" key="3">
    <source>
        <dbReference type="Proteomes" id="UP000323136"/>
    </source>
</evidence>
<name>A0A5S5DWR8_9FLAO</name>
<sequence length="157" mass="18499">MQETVSKYEILEKEVSEMALRTSLWSKENKRKSFRIYISISISSVLITFLVAIGNDIPEHLRFIVKIITLFFSGLTTVLAAWDGFYNHKQLWINYGETRDHLKSIQLKLKLLNTSERNDDQILNRIYKEFQDLLHNSNSKWRELRVEETKATSKSSE</sequence>
<organism evidence="2 3">
    <name type="scientific">Tenacibaculum adriaticum</name>
    <dbReference type="NCBI Taxonomy" id="413713"/>
    <lineage>
        <taxon>Bacteria</taxon>
        <taxon>Pseudomonadati</taxon>
        <taxon>Bacteroidota</taxon>
        <taxon>Flavobacteriia</taxon>
        <taxon>Flavobacteriales</taxon>
        <taxon>Flavobacteriaceae</taxon>
        <taxon>Tenacibaculum</taxon>
    </lineage>
</organism>
<dbReference type="AlphaFoldDB" id="A0A5S5DWR8"/>
<dbReference type="OrthoDB" id="979719at2"/>
<dbReference type="Proteomes" id="UP000323136">
    <property type="component" value="Unassembled WGS sequence"/>
</dbReference>
<protein>
    <submittedName>
        <fullName evidence="2">Uncharacterized protein DUF4231</fullName>
    </submittedName>
</protein>
<keyword evidence="1" id="KW-0812">Transmembrane</keyword>
<dbReference type="NCBIfam" id="NF033634">
    <property type="entry name" value="SLATT_1"/>
    <property type="match status" value="1"/>
</dbReference>
<evidence type="ECO:0000256" key="1">
    <source>
        <dbReference type="SAM" id="Phobius"/>
    </source>
</evidence>
<dbReference type="Pfam" id="PF14015">
    <property type="entry name" value="DUF4231"/>
    <property type="match status" value="1"/>
</dbReference>
<keyword evidence="1" id="KW-0472">Membrane</keyword>
<accession>A0A5S5DWR8</accession>
<keyword evidence="1" id="KW-1133">Transmembrane helix</keyword>
<dbReference type="InterPro" id="IPR025325">
    <property type="entry name" value="DUF4231"/>
</dbReference>
<feature type="transmembrane region" description="Helical" evidence="1">
    <location>
        <begin position="34"/>
        <end position="54"/>
    </location>
</feature>
<reference evidence="2 3" key="1">
    <citation type="submission" date="2019-07" db="EMBL/GenBank/DDBJ databases">
        <title>Genomic Encyclopedia of Type Strains, Phase IV (KMG-IV): sequencing the most valuable type-strain genomes for metagenomic binning, comparative biology and taxonomic classification.</title>
        <authorList>
            <person name="Goeker M."/>
        </authorList>
    </citation>
    <scope>NUCLEOTIDE SEQUENCE [LARGE SCALE GENOMIC DNA]</scope>
    <source>
        <strain evidence="2 3">DSM 18961</strain>
    </source>
</reference>
<dbReference type="RefSeq" id="WP_148870003.1">
    <property type="nucleotide sequence ID" value="NZ_VNIA01000002.1"/>
</dbReference>
<keyword evidence="3" id="KW-1185">Reference proteome</keyword>
<dbReference type="EMBL" id="VNIA01000002">
    <property type="protein sequence ID" value="TYP99222.1"/>
    <property type="molecule type" value="Genomic_DNA"/>
</dbReference>
<evidence type="ECO:0000313" key="2">
    <source>
        <dbReference type="EMBL" id="TYP99222.1"/>
    </source>
</evidence>
<gene>
    <name evidence="2" type="ORF">C7447_102544</name>
</gene>
<feature type="transmembrane region" description="Helical" evidence="1">
    <location>
        <begin position="60"/>
        <end position="82"/>
    </location>
</feature>
<proteinExistence type="predicted"/>
<comment type="caution">
    <text evidence="2">The sequence shown here is derived from an EMBL/GenBank/DDBJ whole genome shotgun (WGS) entry which is preliminary data.</text>
</comment>